<dbReference type="Pfam" id="PF02518">
    <property type="entry name" value="HATPase_c"/>
    <property type="match status" value="1"/>
</dbReference>
<keyword evidence="3 6" id="KW-0597">Phosphoprotein</keyword>
<dbReference type="InterPro" id="IPR003594">
    <property type="entry name" value="HATPase_dom"/>
</dbReference>
<dbReference type="PROSITE" id="PS50112">
    <property type="entry name" value="PAS"/>
    <property type="match status" value="1"/>
</dbReference>
<gene>
    <name evidence="11" type="ORF">EI684_02845</name>
</gene>
<dbReference type="InterPro" id="IPR011006">
    <property type="entry name" value="CheY-like_superfamily"/>
</dbReference>
<dbReference type="SMART" id="SM00388">
    <property type="entry name" value="HisKA"/>
    <property type="match status" value="1"/>
</dbReference>
<feature type="modified residue" description="4-aspartylphosphate" evidence="6">
    <location>
        <position position="695"/>
    </location>
</feature>
<feature type="domain" description="PAC" evidence="10">
    <location>
        <begin position="84"/>
        <end position="136"/>
    </location>
</feature>
<dbReference type="Gene3D" id="3.30.450.20">
    <property type="entry name" value="PAS domain"/>
    <property type="match status" value="3"/>
</dbReference>
<evidence type="ECO:0000259" key="7">
    <source>
        <dbReference type="PROSITE" id="PS50109"/>
    </source>
</evidence>
<dbReference type="SUPFAM" id="SSF55785">
    <property type="entry name" value="PYP-like sensor domain (PAS domain)"/>
    <property type="match status" value="3"/>
</dbReference>
<feature type="domain" description="PAC" evidence="10">
    <location>
        <begin position="337"/>
        <end position="389"/>
    </location>
</feature>
<keyword evidence="5" id="KW-0902">Two-component regulatory system</keyword>
<feature type="domain" description="Histidine kinase" evidence="7">
    <location>
        <begin position="402"/>
        <end position="621"/>
    </location>
</feature>
<dbReference type="Gene3D" id="3.30.565.10">
    <property type="entry name" value="Histidine kinase-like ATPase, C-terminal domain"/>
    <property type="match status" value="1"/>
</dbReference>
<dbReference type="InterPro" id="IPR001610">
    <property type="entry name" value="PAC"/>
</dbReference>
<dbReference type="EC" id="2.7.13.3" evidence="2"/>
<feature type="domain" description="Response regulatory" evidence="8">
    <location>
        <begin position="644"/>
        <end position="759"/>
    </location>
</feature>
<dbReference type="InterPro" id="IPR036097">
    <property type="entry name" value="HisK_dim/P_sf"/>
</dbReference>
<evidence type="ECO:0000313" key="12">
    <source>
        <dbReference type="Proteomes" id="UP000280307"/>
    </source>
</evidence>
<dbReference type="InterPro" id="IPR003661">
    <property type="entry name" value="HisK_dim/P_dom"/>
</dbReference>
<evidence type="ECO:0000256" key="1">
    <source>
        <dbReference type="ARBA" id="ARBA00000085"/>
    </source>
</evidence>
<dbReference type="AlphaFoldDB" id="A0A426U8H0"/>
<feature type="domain" description="PAC" evidence="10">
    <location>
        <begin position="213"/>
        <end position="264"/>
    </location>
</feature>
<dbReference type="SUPFAM" id="SSF55874">
    <property type="entry name" value="ATPase domain of HSP90 chaperone/DNA topoisomerase II/histidine kinase"/>
    <property type="match status" value="1"/>
</dbReference>
<dbReference type="InterPro" id="IPR036890">
    <property type="entry name" value="HATPase_C_sf"/>
</dbReference>
<dbReference type="SMART" id="SM00091">
    <property type="entry name" value="PAS"/>
    <property type="match status" value="2"/>
</dbReference>
<dbReference type="InterPro" id="IPR035965">
    <property type="entry name" value="PAS-like_dom_sf"/>
</dbReference>
<dbReference type="Proteomes" id="UP000280307">
    <property type="component" value="Unassembled WGS sequence"/>
</dbReference>
<dbReference type="PROSITE" id="PS50109">
    <property type="entry name" value="HIS_KIN"/>
    <property type="match status" value="1"/>
</dbReference>
<dbReference type="PANTHER" id="PTHR43065">
    <property type="entry name" value="SENSOR HISTIDINE KINASE"/>
    <property type="match status" value="1"/>
</dbReference>
<dbReference type="PROSITE" id="PS50113">
    <property type="entry name" value="PAC"/>
    <property type="match status" value="3"/>
</dbReference>
<dbReference type="GO" id="GO:0000155">
    <property type="term" value="F:phosphorelay sensor kinase activity"/>
    <property type="evidence" value="ECO:0007669"/>
    <property type="project" value="InterPro"/>
</dbReference>
<dbReference type="SUPFAM" id="SSF52172">
    <property type="entry name" value="CheY-like"/>
    <property type="match status" value="1"/>
</dbReference>
<comment type="caution">
    <text evidence="11">The sequence shown here is derived from an EMBL/GenBank/DDBJ whole genome shotgun (WGS) entry which is preliminary data.</text>
</comment>
<dbReference type="InterPro" id="IPR013655">
    <property type="entry name" value="PAS_fold_3"/>
</dbReference>
<dbReference type="InterPro" id="IPR001789">
    <property type="entry name" value="Sig_transdc_resp-reg_receiver"/>
</dbReference>
<dbReference type="SUPFAM" id="SSF47384">
    <property type="entry name" value="Homodimeric domain of signal transducing histidine kinase"/>
    <property type="match status" value="1"/>
</dbReference>
<evidence type="ECO:0000256" key="5">
    <source>
        <dbReference type="ARBA" id="ARBA00023012"/>
    </source>
</evidence>
<dbReference type="CDD" id="cd00130">
    <property type="entry name" value="PAS"/>
    <property type="match status" value="2"/>
</dbReference>
<dbReference type="InterPro" id="IPR000014">
    <property type="entry name" value="PAS"/>
</dbReference>
<evidence type="ECO:0000256" key="4">
    <source>
        <dbReference type="ARBA" id="ARBA00022777"/>
    </source>
</evidence>
<keyword evidence="4" id="KW-0418">Kinase</keyword>
<keyword evidence="4" id="KW-0808">Transferase</keyword>
<dbReference type="EMBL" id="RSAS01000112">
    <property type="protein sequence ID" value="RRR76543.1"/>
    <property type="molecule type" value="Genomic_DNA"/>
</dbReference>
<evidence type="ECO:0000256" key="2">
    <source>
        <dbReference type="ARBA" id="ARBA00012438"/>
    </source>
</evidence>
<evidence type="ECO:0000256" key="3">
    <source>
        <dbReference type="ARBA" id="ARBA00022553"/>
    </source>
</evidence>
<dbReference type="Pfam" id="PF00072">
    <property type="entry name" value="Response_reg"/>
    <property type="match status" value="1"/>
</dbReference>
<dbReference type="InterPro" id="IPR004358">
    <property type="entry name" value="Sig_transdc_His_kin-like_C"/>
</dbReference>
<comment type="catalytic activity">
    <reaction evidence="1">
        <text>ATP + protein L-histidine = ADP + protein N-phospho-L-histidine.</text>
        <dbReference type="EC" id="2.7.13.3"/>
    </reaction>
</comment>
<name>A0A426U8H0_9CHLR</name>
<dbReference type="InterPro" id="IPR000700">
    <property type="entry name" value="PAS-assoc_C"/>
</dbReference>
<dbReference type="NCBIfam" id="TIGR00229">
    <property type="entry name" value="sensory_box"/>
    <property type="match status" value="2"/>
</dbReference>
<evidence type="ECO:0000313" key="11">
    <source>
        <dbReference type="EMBL" id="RRR76543.1"/>
    </source>
</evidence>
<dbReference type="Gene3D" id="2.10.70.100">
    <property type="match status" value="1"/>
</dbReference>
<dbReference type="PROSITE" id="PS50110">
    <property type="entry name" value="RESPONSE_REGULATORY"/>
    <property type="match status" value="1"/>
</dbReference>
<proteinExistence type="predicted"/>
<dbReference type="Pfam" id="PF13426">
    <property type="entry name" value="PAS_9"/>
    <property type="match status" value="1"/>
</dbReference>
<evidence type="ECO:0000259" key="10">
    <source>
        <dbReference type="PROSITE" id="PS50113"/>
    </source>
</evidence>
<dbReference type="PANTHER" id="PTHR43065:SF42">
    <property type="entry name" value="TWO-COMPONENT SENSOR PPRA"/>
    <property type="match status" value="1"/>
</dbReference>
<dbReference type="InterPro" id="IPR005467">
    <property type="entry name" value="His_kinase_dom"/>
</dbReference>
<dbReference type="Gene3D" id="1.10.287.130">
    <property type="match status" value="1"/>
</dbReference>
<dbReference type="SMART" id="SM00387">
    <property type="entry name" value="HATPase_c"/>
    <property type="match status" value="1"/>
</dbReference>
<evidence type="ECO:0000259" key="9">
    <source>
        <dbReference type="PROSITE" id="PS50112"/>
    </source>
</evidence>
<dbReference type="SMART" id="SM00448">
    <property type="entry name" value="REC"/>
    <property type="match status" value="1"/>
</dbReference>
<dbReference type="Pfam" id="PF08447">
    <property type="entry name" value="PAS_3"/>
    <property type="match status" value="2"/>
</dbReference>
<dbReference type="CDD" id="cd00082">
    <property type="entry name" value="HisKA"/>
    <property type="match status" value="1"/>
</dbReference>
<protein>
    <recommendedName>
        <fullName evidence="2">histidine kinase</fullName>
        <ecNumber evidence="2">2.7.13.3</ecNumber>
    </recommendedName>
</protein>
<accession>A0A426U8H0</accession>
<organism evidence="11 12">
    <name type="scientific">Candidatus Viridilinea halotolerans</name>
    <dbReference type="NCBI Taxonomy" id="2491704"/>
    <lineage>
        <taxon>Bacteria</taxon>
        <taxon>Bacillati</taxon>
        <taxon>Chloroflexota</taxon>
        <taxon>Chloroflexia</taxon>
        <taxon>Chloroflexales</taxon>
        <taxon>Chloroflexineae</taxon>
        <taxon>Oscillochloridaceae</taxon>
        <taxon>Candidatus Viridilinea</taxon>
    </lineage>
</organism>
<feature type="domain" description="PAS" evidence="9">
    <location>
        <begin position="261"/>
        <end position="334"/>
    </location>
</feature>
<sequence>MTHPDNSLHTVPLSSILNAMEEVIWSVRWPDFVPIFITPSVERLYGISHQAFMANGRLWEECIHPDERTIVARILTDLANTDEYSAQYRIVTRTGTIKWVHNRGKLIRDAAGQPMRVDGIVSDITQRQEALLALEKTKELLSQTSRIASIGGWEIDVPTRRLLWSEVTFAIHEVDPATTEPNIEMALNFYKPGASQTAIRTAVQRCMEAGEPFDLELEFITAKGRELWVRAVGQPTFAHGRCVKVWGVFQDITARKHDEEARRMLEAAVQAAPLGVIVCDARQADRPIVYTNPAISQITGYAQHEILGRNPRFLHGGEAEQAGLLQLRQALAAGTACHVELRNFRKDGSPYLVELSVAPVQGSDGSLKHFVGIQRDITQQRRLQQQLLMAQKIEAVGRLAAGVAHDYNNALQSILGNTELALNHINQGPLLAFLEEIRAAAQRSTTITRQLLGLTRNPLSQPRPIDLNAVAEQLISMLRRLIREDIQLYWSPERDLWPVLLDPAQIDQIITNLTLNARDAIGAAGTIAITTSNVEVREAIPDGPPPGKFILLTVRDNGSGMDRETQARLFEPFFTTKPVGQGTGIGLPSVANIVQQNHGVIMVESALGAGTTVRVYLPQAPSPALPEARKTARIPLPTATINVTVLLCEDDSAVRDLGQRILVRLGYSVLTAASPSAALNLIARHPGPIDILITDVVMPELSGTDLLHQARKIRPKLHWLFMSGHSAETLGKDEIPDADHFIQKPFTIGELAAKVQGILRHA</sequence>
<dbReference type="PRINTS" id="PR00344">
    <property type="entry name" value="BCTRLSENSOR"/>
</dbReference>
<dbReference type="Gene3D" id="3.40.50.2300">
    <property type="match status" value="1"/>
</dbReference>
<evidence type="ECO:0000256" key="6">
    <source>
        <dbReference type="PROSITE-ProRule" id="PRU00169"/>
    </source>
</evidence>
<dbReference type="SMART" id="SM00086">
    <property type="entry name" value="PAC"/>
    <property type="match status" value="3"/>
</dbReference>
<reference evidence="11 12" key="1">
    <citation type="submission" date="2018-12" db="EMBL/GenBank/DDBJ databases">
        <title>Genome Sequence of Candidatus Viridilinea halotolerans isolated from saline sulfide-rich spring.</title>
        <authorList>
            <person name="Grouzdev D.S."/>
            <person name="Burganskaya E.I."/>
            <person name="Krutkina M.S."/>
            <person name="Sukhacheva M.V."/>
            <person name="Gorlenko V.M."/>
        </authorList>
    </citation>
    <scope>NUCLEOTIDE SEQUENCE [LARGE SCALE GENOMIC DNA]</scope>
    <source>
        <strain evidence="11">Chok-6</strain>
    </source>
</reference>
<evidence type="ECO:0000259" key="8">
    <source>
        <dbReference type="PROSITE" id="PS50110"/>
    </source>
</evidence>